<comment type="caution">
    <text evidence="1">The sequence shown here is derived from an EMBL/GenBank/DDBJ whole genome shotgun (WGS) entry which is preliminary data.</text>
</comment>
<keyword evidence="2" id="KW-1185">Reference proteome</keyword>
<evidence type="ECO:0000313" key="2">
    <source>
        <dbReference type="Proteomes" id="UP000324222"/>
    </source>
</evidence>
<sequence length="73" mass="7901">MSRRDGGRKGQMAPTAAFYIAVFLPEYWTSPLPVVVLPEDLRGGRASWALPSQPGRAHHLFPGGRRTAAGVLT</sequence>
<protein>
    <submittedName>
        <fullName evidence="1">Uncharacterized protein</fullName>
    </submittedName>
</protein>
<reference evidence="1 2" key="1">
    <citation type="submission" date="2019-05" db="EMBL/GenBank/DDBJ databases">
        <title>Another draft genome of Portunus trituberculatus and its Hox gene families provides insights of decapod evolution.</title>
        <authorList>
            <person name="Jeong J.-H."/>
            <person name="Song I."/>
            <person name="Kim S."/>
            <person name="Choi T."/>
            <person name="Kim D."/>
            <person name="Ryu S."/>
            <person name="Kim W."/>
        </authorList>
    </citation>
    <scope>NUCLEOTIDE SEQUENCE [LARGE SCALE GENOMIC DNA]</scope>
    <source>
        <tissue evidence="1">Muscle</tissue>
    </source>
</reference>
<gene>
    <name evidence="1" type="ORF">E2C01_074746</name>
</gene>
<organism evidence="1 2">
    <name type="scientific">Portunus trituberculatus</name>
    <name type="common">Swimming crab</name>
    <name type="synonym">Neptunus trituberculatus</name>
    <dbReference type="NCBI Taxonomy" id="210409"/>
    <lineage>
        <taxon>Eukaryota</taxon>
        <taxon>Metazoa</taxon>
        <taxon>Ecdysozoa</taxon>
        <taxon>Arthropoda</taxon>
        <taxon>Crustacea</taxon>
        <taxon>Multicrustacea</taxon>
        <taxon>Malacostraca</taxon>
        <taxon>Eumalacostraca</taxon>
        <taxon>Eucarida</taxon>
        <taxon>Decapoda</taxon>
        <taxon>Pleocyemata</taxon>
        <taxon>Brachyura</taxon>
        <taxon>Eubrachyura</taxon>
        <taxon>Portunoidea</taxon>
        <taxon>Portunidae</taxon>
        <taxon>Portuninae</taxon>
        <taxon>Portunus</taxon>
    </lineage>
</organism>
<dbReference type="AlphaFoldDB" id="A0A5B7IDY8"/>
<accession>A0A5B7IDY8</accession>
<name>A0A5B7IDY8_PORTR</name>
<dbReference type="Proteomes" id="UP000324222">
    <property type="component" value="Unassembled WGS sequence"/>
</dbReference>
<proteinExistence type="predicted"/>
<evidence type="ECO:0000313" key="1">
    <source>
        <dbReference type="EMBL" id="MPC80176.1"/>
    </source>
</evidence>
<dbReference type="EMBL" id="VSRR010053250">
    <property type="protein sequence ID" value="MPC80176.1"/>
    <property type="molecule type" value="Genomic_DNA"/>
</dbReference>